<dbReference type="InterPro" id="IPR004360">
    <property type="entry name" value="Glyas_Fos-R_dOase_dom"/>
</dbReference>
<dbReference type="EMBL" id="LYPA01000056">
    <property type="protein sequence ID" value="OBR65523.1"/>
    <property type="molecule type" value="Genomic_DNA"/>
</dbReference>
<dbReference type="Proteomes" id="UP000092024">
    <property type="component" value="Unassembled WGS sequence"/>
</dbReference>
<organism evidence="2 3">
    <name type="scientific">Paenibacillus oryzae</name>
    <dbReference type="NCBI Taxonomy" id="1844972"/>
    <lineage>
        <taxon>Bacteria</taxon>
        <taxon>Bacillati</taxon>
        <taxon>Bacillota</taxon>
        <taxon>Bacilli</taxon>
        <taxon>Bacillales</taxon>
        <taxon>Paenibacillaceae</taxon>
        <taxon>Paenibacillus</taxon>
    </lineage>
</organism>
<evidence type="ECO:0000313" key="2">
    <source>
        <dbReference type="EMBL" id="OBR65523.1"/>
    </source>
</evidence>
<dbReference type="InterPro" id="IPR037523">
    <property type="entry name" value="VOC_core"/>
</dbReference>
<dbReference type="Gene3D" id="3.10.180.10">
    <property type="entry name" value="2,3-Dihydroxybiphenyl 1,2-Dioxygenase, domain 1"/>
    <property type="match status" value="1"/>
</dbReference>
<dbReference type="PANTHER" id="PTHR36437:SF2">
    <property type="entry name" value="GLYOXALASE_BLEOMYCIN RESISTANCE PROTEIN_DIOXYGENASE"/>
    <property type="match status" value="1"/>
</dbReference>
<dbReference type="STRING" id="1844972.A7K91_10770"/>
<dbReference type="SUPFAM" id="SSF54593">
    <property type="entry name" value="Glyoxalase/Bleomycin resistance protein/Dihydroxybiphenyl dioxygenase"/>
    <property type="match status" value="1"/>
</dbReference>
<keyword evidence="3" id="KW-1185">Reference proteome</keyword>
<feature type="domain" description="VOC" evidence="1">
    <location>
        <begin position="4"/>
        <end position="125"/>
    </location>
</feature>
<sequence>MIQKVGQIMVYVNDQDKAAQFWTEIMGFRIIADRDKEEEHRGIEIGPANGAETSIMLYNKDFVARMSPGVTLGTPSLMFISDQFDQLHANLKEKEIKVGDIVQLPGGRVFNFADFEDNYFAVMESNEA</sequence>
<dbReference type="PROSITE" id="PS51819">
    <property type="entry name" value="VOC"/>
    <property type="match status" value="1"/>
</dbReference>
<dbReference type="RefSeq" id="WP_068683259.1">
    <property type="nucleotide sequence ID" value="NZ_LYPA01000056.1"/>
</dbReference>
<dbReference type="AlphaFoldDB" id="A0A1A5YIY1"/>
<evidence type="ECO:0000259" key="1">
    <source>
        <dbReference type="PROSITE" id="PS51819"/>
    </source>
</evidence>
<protein>
    <submittedName>
        <fullName evidence="2">Glyoxalase</fullName>
    </submittedName>
</protein>
<accession>A0A1A5YIY1</accession>
<proteinExistence type="predicted"/>
<dbReference type="OrthoDB" id="9803079at2"/>
<dbReference type="Pfam" id="PF00903">
    <property type="entry name" value="Glyoxalase"/>
    <property type="match status" value="1"/>
</dbReference>
<comment type="caution">
    <text evidence="2">The sequence shown here is derived from an EMBL/GenBank/DDBJ whole genome shotgun (WGS) entry which is preliminary data.</text>
</comment>
<reference evidence="2 3" key="1">
    <citation type="submission" date="2016-05" db="EMBL/GenBank/DDBJ databases">
        <title>Paenibacillus oryzae. sp. nov., isolated from the rice root.</title>
        <authorList>
            <person name="Zhang J."/>
            <person name="Zhang X."/>
        </authorList>
    </citation>
    <scope>NUCLEOTIDE SEQUENCE [LARGE SCALE GENOMIC DNA]</scope>
    <source>
        <strain evidence="2 3">1DrF-4</strain>
    </source>
</reference>
<dbReference type="InterPro" id="IPR029068">
    <property type="entry name" value="Glyas_Bleomycin-R_OHBP_Dase"/>
</dbReference>
<gene>
    <name evidence="2" type="ORF">A7K91_10770</name>
</gene>
<name>A0A1A5YIY1_9BACL</name>
<dbReference type="PANTHER" id="PTHR36437">
    <property type="entry name" value="GLYOXALASE/BLEOMYCIN RESISTANCE PROTEIN/DIOXYGENASE"/>
    <property type="match status" value="1"/>
</dbReference>
<evidence type="ECO:0000313" key="3">
    <source>
        <dbReference type="Proteomes" id="UP000092024"/>
    </source>
</evidence>